<dbReference type="GO" id="GO:0004185">
    <property type="term" value="F:serine-type carboxypeptidase activity"/>
    <property type="evidence" value="ECO:0007669"/>
    <property type="project" value="InterPro"/>
</dbReference>
<proteinExistence type="inferred from homology"/>
<reference evidence="2" key="2">
    <citation type="submission" date="2021-12" db="EMBL/GenBank/DDBJ databases">
        <title>Resequencing data analysis of finger millet.</title>
        <authorList>
            <person name="Hatakeyama M."/>
            <person name="Aluri S."/>
            <person name="Balachadran M.T."/>
            <person name="Sivarajan S.R."/>
            <person name="Poveda L."/>
            <person name="Shimizu-Inatsugi R."/>
            <person name="Schlapbach R."/>
            <person name="Sreeman S.M."/>
            <person name="Shimizu K.K."/>
        </authorList>
    </citation>
    <scope>NUCLEOTIDE SEQUENCE</scope>
</reference>
<dbReference type="InterPro" id="IPR029058">
    <property type="entry name" value="AB_hydrolase_fold"/>
</dbReference>
<comment type="similarity">
    <text evidence="1">Belongs to the peptidase S10 family.</text>
</comment>
<sequence>MKNLEVGIPAFVEEGIKVLIYVGEYDLICHWLGNFRWVNAMVWSGQQNLSKAPILSFKISGKEAGLLKSYGPLNFLKVSSTPCISGAVSCIGKSF</sequence>
<organism evidence="2 3">
    <name type="scientific">Eleusine coracana subsp. coracana</name>
    <dbReference type="NCBI Taxonomy" id="191504"/>
    <lineage>
        <taxon>Eukaryota</taxon>
        <taxon>Viridiplantae</taxon>
        <taxon>Streptophyta</taxon>
        <taxon>Embryophyta</taxon>
        <taxon>Tracheophyta</taxon>
        <taxon>Spermatophyta</taxon>
        <taxon>Magnoliopsida</taxon>
        <taxon>Liliopsida</taxon>
        <taxon>Poales</taxon>
        <taxon>Poaceae</taxon>
        <taxon>PACMAD clade</taxon>
        <taxon>Chloridoideae</taxon>
        <taxon>Cynodonteae</taxon>
        <taxon>Eleusininae</taxon>
        <taxon>Eleusine</taxon>
    </lineage>
</organism>
<evidence type="ECO:0000313" key="3">
    <source>
        <dbReference type="Proteomes" id="UP001054889"/>
    </source>
</evidence>
<dbReference type="Proteomes" id="UP001054889">
    <property type="component" value="Unassembled WGS sequence"/>
</dbReference>
<dbReference type="SUPFAM" id="SSF53474">
    <property type="entry name" value="alpha/beta-Hydrolases"/>
    <property type="match status" value="1"/>
</dbReference>
<accession>A0AAV5CYU3</accession>
<dbReference type="Pfam" id="PF00450">
    <property type="entry name" value="Peptidase_S10"/>
    <property type="match status" value="1"/>
</dbReference>
<evidence type="ECO:0000313" key="2">
    <source>
        <dbReference type="EMBL" id="GJN03301.1"/>
    </source>
</evidence>
<dbReference type="InterPro" id="IPR001563">
    <property type="entry name" value="Peptidase_S10"/>
</dbReference>
<comment type="caution">
    <text evidence="2">The sequence shown here is derived from an EMBL/GenBank/DDBJ whole genome shotgun (WGS) entry which is preliminary data.</text>
</comment>
<dbReference type="EMBL" id="BQKI01000010">
    <property type="protein sequence ID" value="GJN03301.1"/>
    <property type="molecule type" value="Genomic_DNA"/>
</dbReference>
<reference evidence="2" key="1">
    <citation type="journal article" date="2018" name="DNA Res.">
        <title>Multiple hybrid de novo genome assembly of finger millet, an orphan allotetraploid crop.</title>
        <authorList>
            <person name="Hatakeyama M."/>
            <person name="Aluri S."/>
            <person name="Balachadran M.T."/>
            <person name="Sivarajan S.R."/>
            <person name="Patrignani A."/>
            <person name="Gruter S."/>
            <person name="Poveda L."/>
            <person name="Shimizu-Inatsugi R."/>
            <person name="Baeten J."/>
            <person name="Francoijs K.J."/>
            <person name="Nataraja K.N."/>
            <person name="Reddy Y.A.N."/>
            <person name="Phadnis S."/>
            <person name="Ravikumar R.L."/>
            <person name="Schlapbach R."/>
            <person name="Sreeman S.M."/>
            <person name="Shimizu K.K."/>
        </authorList>
    </citation>
    <scope>NUCLEOTIDE SEQUENCE</scope>
</reference>
<gene>
    <name evidence="2" type="primary">ga20731</name>
    <name evidence="2" type="ORF">PR202_ga20731</name>
</gene>
<keyword evidence="3" id="KW-1185">Reference proteome</keyword>
<evidence type="ECO:0000256" key="1">
    <source>
        <dbReference type="ARBA" id="ARBA00009431"/>
    </source>
</evidence>
<dbReference type="GO" id="GO:0006508">
    <property type="term" value="P:proteolysis"/>
    <property type="evidence" value="ECO:0007669"/>
    <property type="project" value="InterPro"/>
</dbReference>
<dbReference type="AlphaFoldDB" id="A0AAV5CYU3"/>
<protein>
    <submittedName>
        <fullName evidence="2">Uncharacterized protein</fullName>
    </submittedName>
</protein>
<name>A0AAV5CYU3_ELECO</name>
<dbReference type="Gene3D" id="3.40.50.1820">
    <property type="entry name" value="alpha/beta hydrolase"/>
    <property type="match status" value="1"/>
</dbReference>